<keyword evidence="2" id="KW-0812">Transmembrane</keyword>
<evidence type="ECO:0000313" key="4">
    <source>
        <dbReference type="EMBL" id="KAJ3106245.1"/>
    </source>
</evidence>
<dbReference type="InterPro" id="IPR013320">
    <property type="entry name" value="ConA-like_dom_sf"/>
</dbReference>
<dbReference type="Pfam" id="PF08787">
    <property type="entry name" value="Alginate_lyase2"/>
    <property type="match status" value="1"/>
</dbReference>
<feature type="region of interest" description="Disordered" evidence="1">
    <location>
        <begin position="1"/>
        <end position="25"/>
    </location>
</feature>
<keyword evidence="2" id="KW-1133">Transmembrane helix</keyword>
<accession>A0AAD5XD06</accession>
<dbReference type="Proteomes" id="UP001211907">
    <property type="component" value="Unassembled WGS sequence"/>
</dbReference>
<evidence type="ECO:0000256" key="1">
    <source>
        <dbReference type="SAM" id="MobiDB-lite"/>
    </source>
</evidence>
<keyword evidence="5" id="KW-1185">Reference proteome</keyword>
<name>A0AAD5XD06_9FUNG</name>
<comment type="caution">
    <text evidence="4">The sequence shown here is derived from an EMBL/GenBank/DDBJ whole genome shotgun (WGS) entry which is preliminary data.</text>
</comment>
<dbReference type="SUPFAM" id="SSF49899">
    <property type="entry name" value="Concanavalin A-like lectins/glucanases"/>
    <property type="match status" value="1"/>
</dbReference>
<organism evidence="4 5">
    <name type="scientific">Physocladia obscura</name>
    <dbReference type="NCBI Taxonomy" id="109957"/>
    <lineage>
        <taxon>Eukaryota</taxon>
        <taxon>Fungi</taxon>
        <taxon>Fungi incertae sedis</taxon>
        <taxon>Chytridiomycota</taxon>
        <taxon>Chytridiomycota incertae sedis</taxon>
        <taxon>Chytridiomycetes</taxon>
        <taxon>Chytridiales</taxon>
        <taxon>Chytriomycetaceae</taxon>
        <taxon>Physocladia</taxon>
    </lineage>
</organism>
<dbReference type="InterPro" id="IPR014895">
    <property type="entry name" value="Alginate_lyase_2"/>
</dbReference>
<dbReference type="Gene3D" id="2.60.120.200">
    <property type="match status" value="1"/>
</dbReference>
<gene>
    <name evidence="4" type="ORF">HK100_003758</name>
</gene>
<protein>
    <recommendedName>
        <fullName evidence="3">Alginate lyase 2 domain-containing protein</fullName>
    </recommendedName>
</protein>
<keyword evidence="2" id="KW-0472">Membrane</keyword>
<evidence type="ECO:0000259" key="3">
    <source>
        <dbReference type="Pfam" id="PF08787"/>
    </source>
</evidence>
<reference evidence="4" key="1">
    <citation type="submission" date="2020-05" db="EMBL/GenBank/DDBJ databases">
        <title>Phylogenomic resolution of chytrid fungi.</title>
        <authorList>
            <person name="Stajich J.E."/>
            <person name="Amses K."/>
            <person name="Simmons R."/>
            <person name="Seto K."/>
            <person name="Myers J."/>
            <person name="Bonds A."/>
            <person name="Quandt C.A."/>
            <person name="Barry K."/>
            <person name="Liu P."/>
            <person name="Grigoriev I."/>
            <person name="Longcore J.E."/>
            <person name="James T.Y."/>
        </authorList>
    </citation>
    <scope>NUCLEOTIDE SEQUENCE</scope>
    <source>
        <strain evidence="4">JEL0513</strain>
    </source>
</reference>
<dbReference type="EMBL" id="JADGJH010001964">
    <property type="protein sequence ID" value="KAJ3106245.1"/>
    <property type="molecule type" value="Genomic_DNA"/>
</dbReference>
<dbReference type="AlphaFoldDB" id="A0AAD5XD06"/>
<evidence type="ECO:0000256" key="2">
    <source>
        <dbReference type="SAM" id="Phobius"/>
    </source>
</evidence>
<evidence type="ECO:0000313" key="5">
    <source>
        <dbReference type="Proteomes" id="UP001211907"/>
    </source>
</evidence>
<feature type="transmembrane region" description="Helical" evidence="2">
    <location>
        <begin position="33"/>
        <end position="54"/>
    </location>
</feature>
<sequence length="353" mass="37140">MTSRSLRNLDVGGDKDSESLSENQKQKSRRTQIVFGLIAFAAVIIAAILLAVLITRSQNRSQTQSQTQNQTAYQSWSQSSTTVTTTTAAVVLPIATTANAANVVNPNRNTSTTAIAAYPGTILSLATWELQLPVAGASGGISVIGPPALNSVSNKYFQPVVFDGSFEAVDFYTPPDGVTTTDTVSPRTELRQLNSDGSFASFSNTGSYALQVKLAVLLFPTNVANGAGGIIVCQLFSSSVVKGPEYVVRAYPSTVLLERGSNANGSIDKQPLVQNYSAGTQMTVTLSVVDGKLTASVDIGTTVTTTIDSADDYYFKAGSYCQTQGSADNGCQVRMYAIGLYGFPGASAFPPKI</sequence>
<feature type="domain" description="Alginate lyase 2" evidence="3">
    <location>
        <begin position="124"/>
        <end position="339"/>
    </location>
</feature>
<proteinExistence type="predicted"/>